<evidence type="ECO:0000313" key="2">
    <source>
        <dbReference type="EMBL" id="CAH0046459.1"/>
    </source>
</evidence>
<feature type="compositionally biased region" description="Basic and acidic residues" evidence="1">
    <location>
        <begin position="28"/>
        <end position="39"/>
    </location>
</feature>
<feature type="region of interest" description="Disordered" evidence="1">
    <location>
        <begin position="1"/>
        <end position="70"/>
    </location>
</feature>
<name>A0A9N9YZU1_9HYPO</name>
<feature type="region of interest" description="Disordered" evidence="1">
    <location>
        <begin position="446"/>
        <end position="617"/>
    </location>
</feature>
<accession>A0A9N9YZU1</accession>
<dbReference type="AlphaFoldDB" id="A0A9N9YZU1"/>
<reference evidence="2 3" key="2">
    <citation type="submission" date="2021-10" db="EMBL/GenBank/DDBJ databases">
        <authorList>
            <person name="Piombo E."/>
        </authorList>
    </citation>
    <scope>NUCLEOTIDE SEQUENCE [LARGE SCALE GENOMIC DNA]</scope>
</reference>
<dbReference type="Proteomes" id="UP000775872">
    <property type="component" value="Unassembled WGS sequence"/>
</dbReference>
<feature type="compositionally biased region" description="Low complexity" evidence="1">
    <location>
        <begin position="471"/>
        <end position="482"/>
    </location>
</feature>
<sequence length="617" mass="69443">MASSFDDQNEVQAEVQREATPATAQQDHQLDRSPERNDLDDPAPYPASTDDVNDMNDDGLNGQNDDDLNVQYDDDLNVQYDDDLNVQYDDDLNAQNDDDLNVQYDTEAPDRGPDPDLYDAPFINAELDCLFSSQAMMRVHERYAQEASQEAVRLITYLRTNLNPDFIGLLVGKPAIQIRRVIIRHYIKKRWERLGVWNPLWGIPGRVNQRDIDNPATWTWKWERRHPESDPNHPLRRTIRLRQGLRRAESGPVPLRGDLASDDSPEEAEDFLLSRPFSVWRLEGHEEYQRMLRGYDTDWDIANILWGRWEQRHDWKEEWYDSDLQGHAILGWTWPHENPFSEVPRYDELNSIDDIEFTPSEADALEAIDEELRLEQTGIAQTATPAAATGTQDALADAAIHAVYEEVELELFRAQHPLDNGVVESGLGHLPPDNPETLDNLTETVIPSSESQTQSSNAAQQIAPLKKTRPQARAPVRAPVAKGARRRAKTAAVASGPSAAKAKSGIGQGRRRPRRSAHRRILALVKAAKKADTRATKQRQTTGKQDPAADEALVSAAAAARSRARQLRAATGQRQSARQRNQPPTVGRGASRRCTAKPTGVVKRRSGRARRHSQMGS</sequence>
<reference evidence="3" key="1">
    <citation type="submission" date="2019-06" db="EMBL/GenBank/DDBJ databases">
        <authorList>
            <person name="Broberg M."/>
        </authorList>
    </citation>
    <scope>NUCLEOTIDE SEQUENCE [LARGE SCALE GENOMIC DNA]</scope>
</reference>
<keyword evidence="3" id="KW-1185">Reference proteome</keyword>
<organism evidence="2 3">
    <name type="scientific">Clonostachys solani</name>
    <dbReference type="NCBI Taxonomy" id="160281"/>
    <lineage>
        <taxon>Eukaryota</taxon>
        <taxon>Fungi</taxon>
        <taxon>Dikarya</taxon>
        <taxon>Ascomycota</taxon>
        <taxon>Pezizomycotina</taxon>
        <taxon>Sordariomycetes</taxon>
        <taxon>Hypocreomycetidae</taxon>
        <taxon>Hypocreales</taxon>
        <taxon>Bionectriaceae</taxon>
        <taxon>Clonostachys</taxon>
    </lineage>
</organism>
<feature type="compositionally biased region" description="Low complexity" evidence="1">
    <location>
        <begin position="490"/>
        <end position="505"/>
    </location>
</feature>
<evidence type="ECO:0000256" key="1">
    <source>
        <dbReference type="SAM" id="MobiDB-lite"/>
    </source>
</evidence>
<gene>
    <name evidence="2" type="ORF">CSOL1703_00012193</name>
</gene>
<dbReference type="OrthoDB" id="4869601at2759"/>
<evidence type="ECO:0000313" key="3">
    <source>
        <dbReference type="Proteomes" id="UP000775872"/>
    </source>
</evidence>
<proteinExistence type="predicted"/>
<feature type="compositionally biased region" description="Basic residues" evidence="1">
    <location>
        <begin position="602"/>
        <end position="617"/>
    </location>
</feature>
<feature type="compositionally biased region" description="Low complexity" evidence="1">
    <location>
        <begin position="550"/>
        <end position="561"/>
    </location>
</feature>
<comment type="caution">
    <text evidence="2">The sequence shown here is derived from an EMBL/GenBank/DDBJ whole genome shotgun (WGS) entry which is preliminary data.</text>
</comment>
<protein>
    <submittedName>
        <fullName evidence="2">Uncharacterized protein</fullName>
    </submittedName>
</protein>
<feature type="compositionally biased region" description="Polar residues" evidence="1">
    <location>
        <begin position="572"/>
        <end position="584"/>
    </location>
</feature>
<feature type="compositionally biased region" description="Polar residues" evidence="1">
    <location>
        <begin position="446"/>
        <end position="460"/>
    </location>
</feature>
<feature type="compositionally biased region" description="Basic residues" evidence="1">
    <location>
        <begin position="509"/>
        <end position="521"/>
    </location>
</feature>
<dbReference type="EMBL" id="CABFOC020000014">
    <property type="protein sequence ID" value="CAH0046459.1"/>
    <property type="molecule type" value="Genomic_DNA"/>
</dbReference>